<sequence length="145" mass="15699">MTSPAPFTVTRRNRDDAAGTEDRVTTESLNQKSFPQASKQTSAGAPCLDVLPCLVSYPRARIRPELDAVGSGFPFPSKTPSTASPQNVDISAFRRCLCPSSSFQISSSYVLFCISNRPRPTIQTAISEKRIGKGNISAEELFLLA</sequence>
<accession>A0A835ULJ2</accession>
<dbReference type="Proteomes" id="UP000639772">
    <property type="component" value="Chromosome 10"/>
</dbReference>
<dbReference type="EMBL" id="JADCNM010000010">
    <property type="protein sequence ID" value="KAG0465233.1"/>
    <property type="molecule type" value="Genomic_DNA"/>
</dbReference>
<evidence type="ECO:0000313" key="4">
    <source>
        <dbReference type="Proteomes" id="UP000636800"/>
    </source>
</evidence>
<gene>
    <name evidence="3" type="ORF">HPP92_019397</name>
    <name evidence="2" type="ORF">HPP92_019880</name>
</gene>
<evidence type="ECO:0000313" key="3">
    <source>
        <dbReference type="EMBL" id="KAG0465233.1"/>
    </source>
</evidence>
<dbReference type="Proteomes" id="UP000636800">
    <property type="component" value="Chromosome 10"/>
</dbReference>
<feature type="compositionally biased region" description="Basic and acidic residues" evidence="1">
    <location>
        <begin position="12"/>
        <end position="25"/>
    </location>
</feature>
<dbReference type="EMBL" id="JADCNL010000010">
    <property type="protein sequence ID" value="KAG0463811.1"/>
    <property type="molecule type" value="Genomic_DNA"/>
</dbReference>
<evidence type="ECO:0000256" key="1">
    <source>
        <dbReference type="SAM" id="MobiDB-lite"/>
    </source>
</evidence>
<organism evidence="2 4">
    <name type="scientific">Vanilla planifolia</name>
    <name type="common">Vanilla</name>
    <dbReference type="NCBI Taxonomy" id="51239"/>
    <lineage>
        <taxon>Eukaryota</taxon>
        <taxon>Viridiplantae</taxon>
        <taxon>Streptophyta</taxon>
        <taxon>Embryophyta</taxon>
        <taxon>Tracheophyta</taxon>
        <taxon>Spermatophyta</taxon>
        <taxon>Magnoliopsida</taxon>
        <taxon>Liliopsida</taxon>
        <taxon>Asparagales</taxon>
        <taxon>Orchidaceae</taxon>
        <taxon>Vanilloideae</taxon>
        <taxon>Vanilleae</taxon>
        <taxon>Vanilla</taxon>
    </lineage>
</organism>
<dbReference type="AlphaFoldDB" id="A0A835ULJ2"/>
<evidence type="ECO:0000313" key="2">
    <source>
        <dbReference type="EMBL" id="KAG0463811.1"/>
    </source>
</evidence>
<proteinExistence type="predicted"/>
<name>A0A835ULJ2_VANPL</name>
<protein>
    <submittedName>
        <fullName evidence="2">Uncharacterized protein</fullName>
    </submittedName>
</protein>
<comment type="caution">
    <text evidence="2">The sequence shown here is derived from an EMBL/GenBank/DDBJ whole genome shotgun (WGS) entry which is preliminary data.</text>
</comment>
<reference evidence="4 5" key="1">
    <citation type="journal article" date="2020" name="Nat. Food">
        <title>A phased Vanilla planifolia genome enables genetic improvement of flavour and production.</title>
        <authorList>
            <person name="Hasing T."/>
            <person name="Tang H."/>
            <person name="Brym M."/>
            <person name="Khazi F."/>
            <person name="Huang T."/>
            <person name="Chambers A.H."/>
        </authorList>
    </citation>
    <scope>NUCLEOTIDE SEQUENCE [LARGE SCALE GENOMIC DNA]</scope>
    <source>
        <tissue evidence="2">Leaf</tissue>
    </source>
</reference>
<evidence type="ECO:0000313" key="5">
    <source>
        <dbReference type="Proteomes" id="UP000639772"/>
    </source>
</evidence>
<keyword evidence="4" id="KW-1185">Reference proteome</keyword>
<feature type="region of interest" description="Disordered" evidence="1">
    <location>
        <begin position="1"/>
        <end position="42"/>
    </location>
</feature>
<feature type="compositionally biased region" description="Polar residues" evidence="1">
    <location>
        <begin position="26"/>
        <end position="42"/>
    </location>
</feature>